<keyword evidence="4 6" id="KW-0472">Membrane</keyword>
<feature type="transmembrane region" description="Helical" evidence="6">
    <location>
        <begin position="38"/>
        <end position="56"/>
    </location>
</feature>
<protein>
    <recommendedName>
        <fullName evidence="7">O-antigen ligase-related domain-containing protein</fullName>
    </recommendedName>
</protein>
<dbReference type="InterPro" id="IPR019734">
    <property type="entry name" value="TPR_rpt"/>
</dbReference>
<evidence type="ECO:0000313" key="8">
    <source>
        <dbReference type="EMBL" id="OGF40128.1"/>
    </source>
</evidence>
<dbReference type="PROSITE" id="PS50005">
    <property type="entry name" value="TPR"/>
    <property type="match status" value="1"/>
</dbReference>
<dbReference type="Pfam" id="PF04932">
    <property type="entry name" value="Wzy_C"/>
    <property type="match status" value="1"/>
</dbReference>
<dbReference type="EMBL" id="MFGO01000036">
    <property type="protein sequence ID" value="OGF40128.1"/>
    <property type="molecule type" value="Genomic_DNA"/>
</dbReference>
<feature type="transmembrane region" description="Helical" evidence="6">
    <location>
        <begin position="99"/>
        <end position="116"/>
    </location>
</feature>
<feature type="transmembrane region" description="Helical" evidence="6">
    <location>
        <begin position="128"/>
        <end position="146"/>
    </location>
</feature>
<proteinExistence type="predicted"/>
<comment type="subcellular location">
    <subcellularLocation>
        <location evidence="1">Membrane</location>
        <topology evidence="1">Multi-pass membrane protein</topology>
    </subcellularLocation>
</comment>
<dbReference type="PANTHER" id="PTHR37422:SF23">
    <property type="entry name" value="TEICHURONIC ACID BIOSYNTHESIS PROTEIN TUAE"/>
    <property type="match status" value="1"/>
</dbReference>
<dbReference type="SUPFAM" id="SSF103473">
    <property type="entry name" value="MFS general substrate transporter"/>
    <property type="match status" value="1"/>
</dbReference>
<name>A0A1F5TMH1_9BACT</name>
<feature type="transmembrane region" description="Helical" evidence="6">
    <location>
        <begin position="336"/>
        <end position="360"/>
    </location>
</feature>
<feature type="transmembrane region" description="Helical" evidence="6">
    <location>
        <begin position="205"/>
        <end position="224"/>
    </location>
</feature>
<evidence type="ECO:0000313" key="9">
    <source>
        <dbReference type="Proteomes" id="UP000177579"/>
    </source>
</evidence>
<dbReference type="AlphaFoldDB" id="A0A1F5TMH1"/>
<reference evidence="8 9" key="1">
    <citation type="journal article" date="2016" name="Nat. Commun.">
        <title>Thousands of microbial genomes shed light on interconnected biogeochemical processes in an aquifer system.</title>
        <authorList>
            <person name="Anantharaman K."/>
            <person name="Brown C.T."/>
            <person name="Hug L.A."/>
            <person name="Sharon I."/>
            <person name="Castelle C.J."/>
            <person name="Probst A.J."/>
            <person name="Thomas B.C."/>
            <person name="Singh A."/>
            <person name="Wilkins M.J."/>
            <person name="Karaoz U."/>
            <person name="Brodie E.L."/>
            <person name="Williams K.H."/>
            <person name="Hubbard S.S."/>
            <person name="Banfield J.F."/>
        </authorList>
    </citation>
    <scope>NUCLEOTIDE SEQUENCE [LARGE SCALE GENOMIC DNA]</scope>
</reference>
<keyword evidence="5" id="KW-0802">TPR repeat</keyword>
<dbReference type="Pfam" id="PF13181">
    <property type="entry name" value="TPR_8"/>
    <property type="match status" value="2"/>
</dbReference>
<dbReference type="GO" id="GO:0016020">
    <property type="term" value="C:membrane"/>
    <property type="evidence" value="ECO:0007669"/>
    <property type="project" value="UniProtKB-SubCell"/>
</dbReference>
<gene>
    <name evidence="8" type="ORF">A2531_05205</name>
</gene>
<dbReference type="InterPro" id="IPR051533">
    <property type="entry name" value="WaaL-like"/>
</dbReference>
<feature type="transmembrane region" description="Helical" evidence="6">
    <location>
        <begin position="12"/>
        <end position="32"/>
    </location>
</feature>
<keyword evidence="3 6" id="KW-1133">Transmembrane helix</keyword>
<dbReference type="SMART" id="SM00028">
    <property type="entry name" value="TPR"/>
    <property type="match status" value="3"/>
</dbReference>
<evidence type="ECO:0000256" key="1">
    <source>
        <dbReference type="ARBA" id="ARBA00004141"/>
    </source>
</evidence>
<feature type="transmembrane region" description="Helical" evidence="6">
    <location>
        <begin position="68"/>
        <end position="87"/>
    </location>
</feature>
<feature type="transmembrane region" description="Helical" evidence="6">
    <location>
        <begin position="444"/>
        <end position="461"/>
    </location>
</feature>
<dbReference type="InterPro" id="IPR007016">
    <property type="entry name" value="O-antigen_ligase-rel_domated"/>
</dbReference>
<evidence type="ECO:0000256" key="4">
    <source>
        <dbReference type="ARBA" id="ARBA00023136"/>
    </source>
</evidence>
<feature type="transmembrane region" description="Helical" evidence="6">
    <location>
        <begin position="231"/>
        <end position="250"/>
    </location>
</feature>
<evidence type="ECO:0000256" key="3">
    <source>
        <dbReference type="ARBA" id="ARBA00022989"/>
    </source>
</evidence>
<evidence type="ECO:0000256" key="5">
    <source>
        <dbReference type="PROSITE-ProRule" id="PRU00339"/>
    </source>
</evidence>
<dbReference type="Proteomes" id="UP000177579">
    <property type="component" value="Unassembled WGS sequence"/>
</dbReference>
<feature type="transmembrane region" description="Helical" evidence="6">
    <location>
        <begin position="367"/>
        <end position="385"/>
    </location>
</feature>
<evidence type="ECO:0000259" key="7">
    <source>
        <dbReference type="Pfam" id="PF04932"/>
    </source>
</evidence>
<sequence>MSQKTYLTILKSGIYLSLICVFFVFKGLLFPYITSKQIPFNIIMEVLLVFWIAFLVKYPEYRPKKSWITFGLISFFAVMVISCVTGVDFNLSFWGDVERMLGAFHILHFFIFYLILITVFREQKDWKILLIASVVCGVFISFYGLGENQKGYSTIGNSAYVSGYLIFNMYFCVLLFFKEKVKELKWLYLLPLPLFFVHFDKLGTSGAHVGLGLSILAALFLYGVLNRNKKIKIATLAICFLGIVIISWLFTHKDSPILDRTPGLRAIRGIDFQKNTFQTRIISWKAGLKDFKAHPIIGVGHGNYAIIFDKYFTPDFYLQTRGETYFDRAHNNVVDIASTTGVFGISTYLFILLASAYYLIDGYRKKYIGLHDFVLVSCLIIAYFVQNLAVFDSFITYMLIMVVFGYVYWMHKEGEENFLEGLQEKGKMISDKFTKDRYFENKEIYTLVFAGFLLFMIMYQYNISPWRMLNGTIDGQRAYAAGRVPETLEIYKKALSYNTVLDRDSRTSLLRIFATNPNALKQLNKDTVEQDIDYLIDLAEKNVDYNKGDSLNQMMLAQMLNTASVYYQNNQEKFMYYSDRALEAINRSIEASPGRSPVYFQKAQIYITRNEPDKAIETLRYASSLNDEYYDSFCHLGKTLLHYGQTEEAYKEIDKCIDLGGYGLLTPAGYIKELINHYVDAEDWVRVTGLYEQLSVQEPQEVKHLINLAKLYAEQGEKEKAIDAVGRAIKVDPSIEASANSFIESLK</sequence>
<dbReference type="PANTHER" id="PTHR37422">
    <property type="entry name" value="TEICHURONIC ACID BIOSYNTHESIS PROTEIN TUAE"/>
    <property type="match status" value="1"/>
</dbReference>
<accession>A0A1F5TMH1</accession>
<dbReference type="Gene3D" id="1.25.40.10">
    <property type="entry name" value="Tetratricopeptide repeat domain"/>
    <property type="match status" value="2"/>
</dbReference>
<feature type="repeat" description="TPR" evidence="5">
    <location>
        <begin position="702"/>
        <end position="735"/>
    </location>
</feature>
<feature type="domain" description="O-antigen ligase-related" evidence="7">
    <location>
        <begin position="208"/>
        <end position="348"/>
    </location>
</feature>
<dbReference type="InterPro" id="IPR036259">
    <property type="entry name" value="MFS_trans_sf"/>
</dbReference>
<evidence type="ECO:0000256" key="6">
    <source>
        <dbReference type="SAM" id="Phobius"/>
    </source>
</evidence>
<dbReference type="InterPro" id="IPR011990">
    <property type="entry name" value="TPR-like_helical_dom_sf"/>
</dbReference>
<feature type="transmembrane region" description="Helical" evidence="6">
    <location>
        <begin position="184"/>
        <end position="199"/>
    </location>
</feature>
<comment type="caution">
    <text evidence="8">The sequence shown here is derived from an EMBL/GenBank/DDBJ whole genome shotgun (WGS) entry which is preliminary data.</text>
</comment>
<feature type="transmembrane region" description="Helical" evidence="6">
    <location>
        <begin position="158"/>
        <end position="177"/>
    </location>
</feature>
<evidence type="ECO:0000256" key="2">
    <source>
        <dbReference type="ARBA" id="ARBA00022692"/>
    </source>
</evidence>
<organism evidence="8 9">
    <name type="scientific">Candidatus Falkowbacteria bacterium RIFOXYD2_FULL_34_120</name>
    <dbReference type="NCBI Taxonomy" id="1798007"/>
    <lineage>
        <taxon>Bacteria</taxon>
        <taxon>Candidatus Falkowiibacteriota</taxon>
    </lineage>
</organism>
<feature type="transmembrane region" description="Helical" evidence="6">
    <location>
        <begin position="391"/>
        <end position="409"/>
    </location>
</feature>
<dbReference type="SUPFAM" id="SSF48452">
    <property type="entry name" value="TPR-like"/>
    <property type="match status" value="1"/>
</dbReference>
<keyword evidence="2 6" id="KW-0812">Transmembrane</keyword>